<comment type="cofactor">
    <cofactor evidence="1">
        <name>FMN</name>
        <dbReference type="ChEBI" id="CHEBI:58210"/>
    </cofactor>
</comment>
<gene>
    <name evidence="6" type="ORF">EDC91_104125</name>
</gene>
<feature type="domain" description="Flavodoxin-like" evidence="5">
    <location>
        <begin position="32"/>
        <end position="173"/>
    </location>
</feature>
<dbReference type="GO" id="GO:0016491">
    <property type="term" value="F:oxidoreductase activity"/>
    <property type="evidence" value="ECO:0007669"/>
    <property type="project" value="TreeGrafter"/>
</dbReference>
<evidence type="ECO:0000256" key="1">
    <source>
        <dbReference type="ARBA" id="ARBA00001917"/>
    </source>
</evidence>
<evidence type="ECO:0000256" key="4">
    <source>
        <dbReference type="ARBA" id="ARBA00022982"/>
    </source>
</evidence>
<dbReference type="GO" id="GO:0005829">
    <property type="term" value="C:cytosol"/>
    <property type="evidence" value="ECO:0007669"/>
    <property type="project" value="TreeGrafter"/>
</dbReference>
<dbReference type="GO" id="GO:0050660">
    <property type="term" value="F:flavin adenine dinucleotide binding"/>
    <property type="evidence" value="ECO:0007669"/>
    <property type="project" value="TreeGrafter"/>
</dbReference>
<dbReference type="PROSITE" id="PS50902">
    <property type="entry name" value="FLAVODOXIN_LIKE"/>
    <property type="match status" value="1"/>
</dbReference>
<organism evidence="6 7">
    <name type="scientific">Shewanella fodinae</name>
    <dbReference type="NCBI Taxonomy" id="552357"/>
    <lineage>
        <taxon>Bacteria</taxon>
        <taxon>Pseudomonadati</taxon>
        <taxon>Pseudomonadota</taxon>
        <taxon>Gammaproteobacteria</taxon>
        <taxon>Alteromonadales</taxon>
        <taxon>Shewanellaceae</taxon>
        <taxon>Shewanella</taxon>
    </lineage>
</organism>
<evidence type="ECO:0000259" key="5">
    <source>
        <dbReference type="PROSITE" id="PS50902"/>
    </source>
</evidence>
<dbReference type="GO" id="GO:0010181">
    <property type="term" value="F:FMN binding"/>
    <property type="evidence" value="ECO:0007669"/>
    <property type="project" value="InterPro"/>
</dbReference>
<proteinExistence type="predicted"/>
<dbReference type="InterPro" id="IPR029039">
    <property type="entry name" value="Flavoprotein-like_sf"/>
</dbReference>
<dbReference type="EMBL" id="SLWF01000004">
    <property type="protein sequence ID" value="TCN87991.1"/>
    <property type="molecule type" value="Genomic_DNA"/>
</dbReference>
<sequence>MFGCFGLVAGGAVDKVFWEGNFPVAKYSMKKINIVFGSVYGSAQYVAETLDNALADAGWQVQLWQPEQLTGFVPPEDELLLVITSTTGDGDLPENIMPWFAMMKDSAPYLSQLHYAVIALGDSSYDTFCGGGKQMDALLSELGAKRVGTRLEIDACETMEPETEALKWLETWLPLATSVSH</sequence>
<reference evidence="6 7" key="1">
    <citation type="submission" date="2019-03" db="EMBL/GenBank/DDBJ databases">
        <title>Freshwater and sediment microbial communities from various areas in North America, analyzing microbe dynamics in response to fracking.</title>
        <authorList>
            <person name="Lamendella R."/>
        </authorList>
    </citation>
    <scope>NUCLEOTIDE SEQUENCE [LARGE SCALE GENOMIC DNA]</scope>
    <source>
        <strain evidence="6 7">74A</strain>
    </source>
</reference>
<dbReference type="InterPro" id="IPR008254">
    <property type="entry name" value="Flavodoxin/NO_synth"/>
</dbReference>
<dbReference type="Pfam" id="PF00258">
    <property type="entry name" value="Flavodoxin_1"/>
    <property type="match status" value="1"/>
</dbReference>
<dbReference type="NCBIfam" id="NF005989">
    <property type="entry name" value="PRK08105.1"/>
    <property type="match status" value="1"/>
</dbReference>
<keyword evidence="3" id="KW-0288">FMN</keyword>
<dbReference type="Proteomes" id="UP000294832">
    <property type="component" value="Unassembled WGS sequence"/>
</dbReference>
<protein>
    <submittedName>
        <fullName evidence="6">Flavodoxin-like protein</fullName>
    </submittedName>
</protein>
<dbReference type="PANTHER" id="PTHR19384">
    <property type="entry name" value="NITRIC OXIDE SYNTHASE-RELATED"/>
    <property type="match status" value="1"/>
</dbReference>
<keyword evidence="2" id="KW-0285">Flavoprotein</keyword>
<comment type="caution">
    <text evidence="6">The sequence shown here is derived from an EMBL/GenBank/DDBJ whole genome shotgun (WGS) entry which is preliminary data.</text>
</comment>
<name>A0A4R2FGZ1_9GAMM</name>
<evidence type="ECO:0000256" key="3">
    <source>
        <dbReference type="ARBA" id="ARBA00022643"/>
    </source>
</evidence>
<keyword evidence="4" id="KW-0249">Electron transport</keyword>
<dbReference type="SUPFAM" id="SSF52218">
    <property type="entry name" value="Flavoproteins"/>
    <property type="match status" value="1"/>
</dbReference>
<accession>A0A4R2FGZ1</accession>
<keyword evidence="4" id="KW-0813">Transport</keyword>
<dbReference type="PANTHER" id="PTHR19384:SF128">
    <property type="entry name" value="NADPH OXIDOREDUCTASE A"/>
    <property type="match status" value="1"/>
</dbReference>
<evidence type="ECO:0000313" key="6">
    <source>
        <dbReference type="EMBL" id="TCN87991.1"/>
    </source>
</evidence>
<dbReference type="InterPro" id="IPR001094">
    <property type="entry name" value="Flavdoxin-like"/>
</dbReference>
<evidence type="ECO:0000313" key="7">
    <source>
        <dbReference type="Proteomes" id="UP000294832"/>
    </source>
</evidence>
<dbReference type="AlphaFoldDB" id="A0A4R2FGZ1"/>
<keyword evidence="7" id="KW-1185">Reference proteome</keyword>
<evidence type="ECO:0000256" key="2">
    <source>
        <dbReference type="ARBA" id="ARBA00022630"/>
    </source>
</evidence>
<dbReference type="Gene3D" id="3.40.50.360">
    <property type="match status" value="1"/>
</dbReference>
<dbReference type="PRINTS" id="PR00369">
    <property type="entry name" value="FLAVODOXIN"/>
</dbReference>